<protein>
    <submittedName>
        <fullName evidence="2">Uncharacterized protein</fullName>
    </submittedName>
</protein>
<accession>A0A255H304</accession>
<evidence type="ECO:0000256" key="1">
    <source>
        <dbReference type="SAM" id="MobiDB-lite"/>
    </source>
</evidence>
<dbReference type="AlphaFoldDB" id="A0A255H304"/>
<dbReference type="EMBL" id="NMVQ01000012">
    <property type="protein sequence ID" value="OYO21957.1"/>
    <property type="molecule type" value="Genomic_DNA"/>
</dbReference>
<comment type="caution">
    <text evidence="2">The sequence shown here is derived from an EMBL/GenBank/DDBJ whole genome shotgun (WGS) entry which is preliminary data.</text>
</comment>
<name>A0A255H304_9ACTN</name>
<gene>
    <name evidence="2" type="ORF">CGZ93_08455</name>
</gene>
<feature type="compositionally biased region" description="Pro residues" evidence="1">
    <location>
        <begin position="141"/>
        <end position="150"/>
    </location>
</feature>
<reference evidence="2 3" key="1">
    <citation type="submission" date="2017-07" db="EMBL/GenBank/DDBJ databases">
        <title>Draft whole genome sequences of clinical Proprionibacteriaceae strains.</title>
        <authorList>
            <person name="Bernier A.-M."/>
            <person name="Bernard K."/>
            <person name="Domingo M.-C."/>
        </authorList>
    </citation>
    <scope>NUCLEOTIDE SEQUENCE [LARGE SCALE GENOMIC DNA]</scope>
    <source>
        <strain evidence="2 3">NML 130396</strain>
    </source>
</reference>
<proteinExistence type="predicted"/>
<feature type="region of interest" description="Disordered" evidence="1">
    <location>
        <begin position="119"/>
        <end position="150"/>
    </location>
</feature>
<sequence length="150" mass="16597">MWTPDHQPPGQVGDRVADRMMVASWREWFPGDRLLHPSFLSMSVIAPSGPPDQLWQRVELLGANQIEFTPWHPQRLLAVPDNTDRLAGVPRWFRDPDGGIPIWPLLLAHAGQARIPVPPPKRGRVLKDHPLGAPQGVAGPIGPPPRLLGL</sequence>
<dbReference type="Proteomes" id="UP000216311">
    <property type="component" value="Unassembled WGS sequence"/>
</dbReference>
<keyword evidence="3" id="KW-1185">Reference proteome</keyword>
<organism evidence="2 3">
    <name type="scientific">Enemella dayhoffiae</name>
    <dbReference type="NCBI Taxonomy" id="2016507"/>
    <lineage>
        <taxon>Bacteria</taxon>
        <taxon>Bacillati</taxon>
        <taxon>Actinomycetota</taxon>
        <taxon>Actinomycetes</taxon>
        <taxon>Propionibacteriales</taxon>
        <taxon>Propionibacteriaceae</taxon>
        <taxon>Enemella</taxon>
    </lineage>
</organism>
<evidence type="ECO:0000313" key="3">
    <source>
        <dbReference type="Proteomes" id="UP000216311"/>
    </source>
</evidence>
<evidence type="ECO:0000313" key="2">
    <source>
        <dbReference type="EMBL" id="OYO21957.1"/>
    </source>
</evidence>